<feature type="region of interest" description="Disordered" evidence="13">
    <location>
        <begin position="1272"/>
        <end position="1301"/>
    </location>
</feature>
<dbReference type="Gene3D" id="2.30.30.750">
    <property type="match status" value="1"/>
</dbReference>
<dbReference type="GO" id="GO:0000956">
    <property type="term" value="P:nuclear-transcribed mRNA catabolic process"/>
    <property type="evidence" value="ECO:0007669"/>
    <property type="project" value="InterPro"/>
</dbReference>
<dbReference type="Pfam" id="PF03159">
    <property type="entry name" value="XRN_N"/>
    <property type="match status" value="1"/>
</dbReference>
<feature type="domain" description="Xrn1 N-terminal" evidence="14">
    <location>
        <begin position="1"/>
        <end position="227"/>
    </location>
</feature>
<dbReference type="InterPro" id="IPR041385">
    <property type="entry name" value="SH3_12"/>
</dbReference>
<dbReference type="GO" id="GO:0006397">
    <property type="term" value="P:mRNA processing"/>
    <property type="evidence" value="ECO:0007669"/>
    <property type="project" value="UniProtKB-KW"/>
</dbReference>
<dbReference type="PANTHER" id="PTHR12341">
    <property type="entry name" value="5'-&gt;3' EXORIBONUCLEASE"/>
    <property type="match status" value="1"/>
</dbReference>
<dbReference type="GO" id="GO:0005634">
    <property type="term" value="C:nucleus"/>
    <property type="evidence" value="ECO:0007669"/>
    <property type="project" value="UniProtKB-SubCell"/>
</dbReference>
<evidence type="ECO:0000259" key="16">
    <source>
        <dbReference type="Pfam" id="PF18129"/>
    </source>
</evidence>
<evidence type="ECO:0000256" key="9">
    <source>
        <dbReference type="ARBA" id="ARBA00023015"/>
    </source>
</evidence>
<dbReference type="Pfam" id="PF17846">
    <property type="entry name" value="XRN_M"/>
    <property type="match status" value="1"/>
</dbReference>
<feature type="region of interest" description="Disordered" evidence="13">
    <location>
        <begin position="1317"/>
        <end position="1351"/>
    </location>
</feature>
<dbReference type="GO" id="GO:0016075">
    <property type="term" value="P:rRNA catabolic process"/>
    <property type="evidence" value="ECO:0007669"/>
    <property type="project" value="TreeGrafter"/>
</dbReference>
<dbReference type="Pfam" id="PF18334">
    <property type="entry name" value="XRN1_D2_D3"/>
    <property type="match status" value="1"/>
</dbReference>
<evidence type="ECO:0000256" key="8">
    <source>
        <dbReference type="ARBA" id="ARBA00022839"/>
    </source>
</evidence>
<evidence type="ECO:0000259" key="15">
    <source>
        <dbReference type="Pfam" id="PF17846"/>
    </source>
</evidence>
<dbReference type="GO" id="GO:0006364">
    <property type="term" value="P:rRNA processing"/>
    <property type="evidence" value="ECO:0007669"/>
    <property type="project" value="UniProtKB-KW"/>
</dbReference>
<dbReference type="InterPro" id="IPR041106">
    <property type="entry name" value="XRN1_D2_D3"/>
</dbReference>
<dbReference type="Pfam" id="PF18129">
    <property type="entry name" value="SH3_12"/>
    <property type="match status" value="1"/>
</dbReference>
<evidence type="ECO:0000256" key="7">
    <source>
        <dbReference type="ARBA" id="ARBA00022801"/>
    </source>
</evidence>
<keyword evidence="8" id="KW-0269">Exonuclease</keyword>
<keyword evidence="9" id="KW-0805">Transcription regulation</keyword>
<keyword evidence="7" id="KW-0378">Hydrolase</keyword>
<comment type="similarity">
    <text evidence="12">Belongs to the 5'-3' exonuclease family.</text>
</comment>
<name>A0A482W2X0_ASBVE</name>
<dbReference type="GO" id="GO:0006353">
    <property type="term" value="P:DNA-templated transcription termination"/>
    <property type="evidence" value="ECO:0007669"/>
    <property type="project" value="UniProtKB-KW"/>
</dbReference>
<feature type="domain" description="Exoribonuclease Xrn1 D2/D3" evidence="18">
    <location>
        <begin position="834"/>
        <end position="1054"/>
    </location>
</feature>
<dbReference type="Gene3D" id="2.170.260.40">
    <property type="match status" value="1"/>
</dbReference>
<dbReference type="InterPro" id="IPR041412">
    <property type="entry name" value="Xrn1_helical"/>
</dbReference>
<feature type="region of interest" description="Disordered" evidence="13">
    <location>
        <begin position="1213"/>
        <end position="1242"/>
    </location>
</feature>
<dbReference type="FunFam" id="1.25.40.1050:FF:000001">
    <property type="entry name" value="5'-3' exoribonuclease 1"/>
    <property type="match status" value="1"/>
</dbReference>
<reference evidence="19 20" key="1">
    <citation type="submission" date="2017-03" db="EMBL/GenBank/DDBJ databases">
        <title>Genome of the blue death feigning beetle - Asbolus verrucosus.</title>
        <authorList>
            <person name="Rider S.D."/>
        </authorList>
    </citation>
    <scope>NUCLEOTIDE SEQUENCE [LARGE SCALE GENOMIC DNA]</scope>
    <source>
        <strain evidence="19">Butters</strain>
        <tissue evidence="19">Head and leg muscle</tissue>
    </source>
</reference>
<feature type="domain" description="Xrn1 helical" evidence="15">
    <location>
        <begin position="274"/>
        <end position="609"/>
    </location>
</feature>
<dbReference type="FunFam" id="3.40.50.12390:FF:000005">
    <property type="entry name" value="5'-3' exoribonuclease 2"/>
    <property type="match status" value="1"/>
</dbReference>
<evidence type="ECO:0000313" key="19">
    <source>
        <dbReference type="EMBL" id="RZC39325.1"/>
    </source>
</evidence>
<dbReference type="InterPro" id="IPR047007">
    <property type="entry name" value="XRN1_D1_sf"/>
</dbReference>
<dbReference type="InterPro" id="IPR040992">
    <property type="entry name" value="XRN1_D1"/>
</dbReference>
<sequence>MGVPKFFRYISERYPCLSEFVKEYQIPIFDNLYLDMNGIIHMCSHPDDNNPHFRITEEKIFADIFHYIEVLFRMIKPQKVFFMAVDGVAPRAKMNQQRGRRFRSAKDAEKLEKEALRKGETLPEVGRFDSNCITPGTEFMARLHEQLKYFVVNKISTDKMWKKCKVILSGHETPGEGEHKIMDYIRYLRSQPGYDPNTRHCLYGLDADLIMLGLCTHEPHFSLLREEVKFGKKSKRTNVPEEIRFYLLHLSLMREYLELEFASLKEKLKSEKLKFDIEKIIDDWILMGFLVGNDFIPNLPNLHIANGALPVLYEAYIEVLPTLDGYINEAGTLNLERFEKFMKKLAEIDVKNFEEIQDDLQYMQMKTGRKHPGHVPNHCKPNKNEDDETGYQDEIRSKSMDPALAQLIQKTNDLDVDSEEESEKSSNEDEAFKSYKDEYYRSKMEFQKVTPEVMRDQAEGYVRAIQWNLHYYYDGVCSWSWFYPHHYSPYISDIKGFSDLKIEFELGKPFKPYEQLLAVLPPASKNFLPKCYHHLMTDDNSVIKGYYPEEFQTDLNGKRQEWEAVVLVPFIDENVLLEAMKPCNKELTLEEIKRNTHGPMLIYVHSEENIGVFKAPNYFPDVENHAHCTPVNVEDIRVPRDKLVKGAYPGAHFDVFYPGFPTMKHLKYESKLKKAKVKVFEMPSRNENMILRILPNELYFGDSIPEDLLGRIVWVGWPHLVEAEVVAISNRKLKCTPTNDENERNNREERPPALFDSELEGVVQHYRDRLGIDFGKTEVLVHVKMMTGRKYVFTSNRRVNLEKQFSTVVSHFPLQSIVLDINVHDECYTTFEDISDVFPVGSSCFSLTNPFYGSQGTIVDNKESSKGPHLKVCLNVLDEPDFSSAQKIDEKLKSGYLTLANSASQLALSNYVFSRVTGSLFISARNAEGSLKSVNIGLDLKFNKKNQETPGYTRKIVNVWFYTNKAVTLVREYIEKFPEVFRHLSENNADEIVADEMFGENDESDEKVKIIQNWLKTLPTHNIERRVCGSSVLEPEVIAAIEKIVDEAKTTPKNITLQIKPQLLFKPEIQMGNLTPDCSAETRVFDRVVNIREGFTVPLGLKGTVIAVHKPANGLTDSDEMYDIVFDKAFTGGMALNCSEHRGYRLPKTSFINITHGKRQMEQKTGVPGALRAKAKERQNTSSFHINPNNNANVNERQQNSAFASFNKTQSNYITPSFHHNKNSQYQTRSQQQQQHVNSTVDQNKINKNSFYFMADYSQKYEVKINKENGLNQRNSEVHGQKKPVLTATSNSQQRSHKTLQPRAEVDTDFLRKILKIEKEKPTGTNKPKSGQTVQTQAGPSKSRECQNKESSTASASARLLSYYQSNSLGCPRYTYLRNVDGVCAQVALPNGKVICGRNAKSREEASENVAVDALNILKNLSLKSAKQGPPDFPVPPMKWVQQQNKSQVFVNNRFSQAKQQNHHQRAANLMEHSRKGSRNQGDSTNVNTPTFVPLQALKKRQTSKLVNADRDANGTSSRAQCTIQELNSHSSVERVEKSEVYVGLRE</sequence>
<dbReference type="CDD" id="cd18673">
    <property type="entry name" value="PIN_XRN1-2-like"/>
    <property type="match status" value="1"/>
</dbReference>
<gene>
    <name evidence="19" type="ORF">BDFB_001075</name>
</gene>
<feature type="compositionally biased region" description="Polar residues" evidence="13">
    <location>
        <begin position="1479"/>
        <end position="1491"/>
    </location>
</feature>
<evidence type="ECO:0000256" key="2">
    <source>
        <dbReference type="ARBA" id="ARBA00013845"/>
    </source>
</evidence>
<dbReference type="InterPro" id="IPR016494">
    <property type="entry name" value="5_3_exoribonuclease_1"/>
</dbReference>
<feature type="compositionally biased region" description="Basic and acidic residues" evidence="13">
    <location>
        <begin position="1532"/>
        <end position="1547"/>
    </location>
</feature>
<feature type="compositionally biased region" description="Polar residues" evidence="13">
    <location>
        <begin position="1323"/>
        <end position="1340"/>
    </location>
</feature>
<accession>A0A482W2X0</accession>
<dbReference type="PIRSF" id="PIRSF006743">
    <property type="entry name" value="Exonuclease_Xnr1"/>
    <property type="match status" value="1"/>
</dbReference>
<dbReference type="STRING" id="1661398.A0A482W2X0"/>
<organism evidence="19 20">
    <name type="scientific">Asbolus verrucosus</name>
    <name type="common">Desert ironclad beetle</name>
    <dbReference type="NCBI Taxonomy" id="1661398"/>
    <lineage>
        <taxon>Eukaryota</taxon>
        <taxon>Metazoa</taxon>
        <taxon>Ecdysozoa</taxon>
        <taxon>Arthropoda</taxon>
        <taxon>Hexapoda</taxon>
        <taxon>Insecta</taxon>
        <taxon>Pterygota</taxon>
        <taxon>Neoptera</taxon>
        <taxon>Endopterygota</taxon>
        <taxon>Coleoptera</taxon>
        <taxon>Polyphaga</taxon>
        <taxon>Cucujiformia</taxon>
        <taxon>Tenebrionidae</taxon>
        <taxon>Pimeliinae</taxon>
        <taxon>Asbolus</taxon>
    </lineage>
</organism>
<evidence type="ECO:0000256" key="5">
    <source>
        <dbReference type="ARBA" id="ARBA00022664"/>
    </source>
</evidence>
<evidence type="ECO:0000256" key="10">
    <source>
        <dbReference type="ARBA" id="ARBA00023163"/>
    </source>
</evidence>
<evidence type="ECO:0000313" key="20">
    <source>
        <dbReference type="Proteomes" id="UP000292052"/>
    </source>
</evidence>
<feature type="domain" description="5'-3' exoribonuclease 1 D1" evidence="17">
    <location>
        <begin position="658"/>
        <end position="829"/>
    </location>
</feature>
<feature type="compositionally biased region" description="Low complexity" evidence="13">
    <location>
        <begin position="1225"/>
        <end position="1235"/>
    </location>
</feature>
<keyword evidence="11" id="KW-0539">Nucleus</keyword>
<protein>
    <recommendedName>
        <fullName evidence="2">5'-3' exoribonuclease 2</fullName>
    </recommendedName>
</protein>
<dbReference type="GO" id="GO:0003723">
    <property type="term" value="F:RNA binding"/>
    <property type="evidence" value="ECO:0007669"/>
    <property type="project" value="TreeGrafter"/>
</dbReference>
<keyword evidence="5" id="KW-0507">mRNA processing</keyword>
<dbReference type="Pfam" id="PF18332">
    <property type="entry name" value="XRN1_D1"/>
    <property type="match status" value="1"/>
</dbReference>
<dbReference type="PANTHER" id="PTHR12341:SF7">
    <property type="entry name" value="5'-3' EXORIBONUCLEASE 1"/>
    <property type="match status" value="1"/>
</dbReference>
<evidence type="ECO:0000256" key="6">
    <source>
        <dbReference type="ARBA" id="ARBA00022722"/>
    </source>
</evidence>
<dbReference type="EMBL" id="QDEB01035402">
    <property type="protein sequence ID" value="RZC39325.1"/>
    <property type="molecule type" value="Genomic_DNA"/>
</dbReference>
<evidence type="ECO:0000256" key="12">
    <source>
        <dbReference type="ARBA" id="ARBA00038299"/>
    </source>
</evidence>
<dbReference type="InterPro" id="IPR047008">
    <property type="entry name" value="XRN1_SH3_sf"/>
</dbReference>
<dbReference type="Proteomes" id="UP000292052">
    <property type="component" value="Unassembled WGS sequence"/>
</dbReference>
<evidence type="ECO:0000256" key="3">
    <source>
        <dbReference type="ARBA" id="ARBA00022472"/>
    </source>
</evidence>
<dbReference type="OrthoDB" id="372487at2759"/>
<keyword evidence="4" id="KW-0698">rRNA processing</keyword>
<dbReference type="Gene3D" id="1.25.40.1050">
    <property type="match status" value="1"/>
</dbReference>
<feature type="non-terminal residue" evidence="19">
    <location>
        <position position="1547"/>
    </location>
</feature>
<evidence type="ECO:0000259" key="18">
    <source>
        <dbReference type="Pfam" id="PF18334"/>
    </source>
</evidence>
<keyword evidence="20" id="KW-1185">Reference proteome</keyword>
<evidence type="ECO:0000256" key="11">
    <source>
        <dbReference type="ARBA" id="ARBA00023242"/>
    </source>
</evidence>
<feature type="compositionally biased region" description="Polar residues" evidence="13">
    <location>
        <begin position="1514"/>
        <end position="1531"/>
    </location>
</feature>
<evidence type="ECO:0000256" key="13">
    <source>
        <dbReference type="SAM" id="MobiDB-lite"/>
    </source>
</evidence>
<keyword evidence="6" id="KW-0540">Nuclease</keyword>
<dbReference type="GO" id="GO:0004534">
    <property type="term" value="F:5'-3' RNA exonuclease activity"/>
    <property type="evidence" value="ECO:0007669"/>
    <property type="project" value="TreeGrafter"/>
</dbReference>
<feature type="domain" description="5'-3' exoribonuclease 1 SH3-like" evidence="16">
    <location>
        <begin position="1081"/>
        <end position="1153"/>
    </location>
</feature>
<comment type="caution">
    <text evidence="19">The sequence shown here is derived from an EMBL/GenBank/DDBJ whole genome shotgun (WGS) entry which is preliminary data.</text>
</comment>
<evidence type="ECO:0000256" key="1">
    <source>
        <dbReference type="ARBA" id="ARBA00004123"/>
    </source>
</evidence>
<feature type="region of interest" description="Disordered" evidence="13">
    <location>
        <begin position="411"/>
        <end position="430"/>
    </location>
</feature>
<dbReference type="InterPro" id="IPR004859">
    <property type="entry name" value="Xrn1_N"/>
</dbReference>
<dbReference type="Gene3D" id="3.40.50.12390">
    <property type="match status" value="1"/>
</dbReference>
<feature type="region of interest" description="Disordered" evidence="13">
    <location>
        <begin position="367"/>
        <end position="390"/>
    </location>
</feature>
<dbReference type="InterPro" id="IPR027073">
    <property type="entry name" value="5_3_exoribonuclease"/>
</dbReference>
<evidence type="ECO:0000259" key="14">
    <source>
        <dbReference type="Pfam" id="PF03159"/>
    </source>
</evidence>
<dbReference type="FunFam" id="3.40.50.12390:FF:000004">
    <property type="entry name" value="5'-3' exoribonuclease 1"/>
    <property type="match status" value="1"/>
</dbReference>
<evidence type="ECO:0000259" key="17">
    <source>
        <dbReference type="Pfam" id="PF18332"/>
    </source>
</evidence>
<keyword evidence="10" id="KW-0804">Transcription</keyword>
<proteinExistence type="inferred from homology"/>
<comment type="subcellular location">
    <subcellularLocation>
        <location evidence="1">Nucleus</location>
    </subcellularLocation>
</comment>
<keyword evidence="3" id="KW-0806">Transcription termination</keyword>
<evidence type="ECO:0000256" key="4">
    <source>
        <dbReference type="ARBA" id="ARBA00022552"/>
    </source>
</evidence>
<feature type="region of interest" description="Disordered" evidence="13">
    <location>
        <begin position="1472"/>
        <end position="1547"/>
    </location>
</feature>